<sequence>MGSPLATQFLFRLSISLPSFGNSGIPPVNRLIIMQIETSTMTNHSEASQGRTRPFPVPFSSVNEEQAAAAKPRSLTSLRYPSKANPPNKQSRSTYRCLKAR</sequence>
<accession>A0A8H7A7Y2</accession>
<protein>
    <submittedName>
        <fullName evidence="2">Uncharacterized protein</fullName>
    </submittedName>
</protein>
<comment type="caution">
    <text evidence="2">The sequence shown here is derived from an EMBL/GenBank/DDBJ whole genome shotgun (WGS) entry which is preliminary data.</text>
</comment>
<gene>
    <name evidence="2" type="ORF">GJ744_005039</name>
</gene>
<evidence type="ECO:0000313" key="2">
    <source>
        <dbReference type="EMBL" id="KAF7502802.1"/>
    </source>
</evidence>
<proteinExistence type="predicted"/>
<evidence type="ECO:0000256" key="1">
    <source>
        <dbReference type="SAM" id="MobiDB-lite"/>
    </source>
</evidence>
<keyword evidence="3" id="KW-1185">Reference proteome</keyword>
<organism evidence="2 3">
    <name type="scientific">Endocarpon pusillum</name>
    <dbReference type="NCBI Taxonomy" id="364733"/>
    <lineage>
        <taxon>Eukaryota</taxon>
        <taxon>Fungi</taxon>
        <taxon>Dikarya</taxon>
        <taxon>Ascomycota</taxon>
        <taxon>Pezizomycotina</taxon>
        <taxon>Eurotiomycetes</taxon>
        <taxon>Chaetothyriomycetidae</taxon>
        <taxon>Verrucariales</taxon>
        <taxon>Verrucariaceae</taxon>
        <taxon>Endocarpon</taxon>
    </lineage>
</organism>
<name>A0A8H7A7Y2_9EURO</name>
<feature type="compositionally biased region" description="Polar residues" evidence="1">
    <location>
        <begin position="41"/>
        <end position="51"/>
    </location>
</feature>
<dbReference type="AlphaFoldDB" id="A0A8H7A7Y2"/>
<feature type="region of interest" description="Disordered" evidence="1">
    <location>
        <begin position="41"/>
        <end position="101"/>
    </location>
</feature>
<feature type="compositionally biased region" description="Polar residues" evidence="1">
    <location>
        <begin position="74"/>
        <end position="94"/>
    </location>
</feature>
<dbReference type="EMBL" id="JAACFV010000218">
    <property type="protein sequence ID" value="KAF7502802.1"/>
    <property type="molecule type" value="Genomic_DNA"/>
</dbReference>
<evidence type="ECO:0000313" key="3">
    <source>
        <dbReference type="Proteomes" id="UP000606974"/>
    </source>
</evidence>
<dbReference type="Proteomes" id="UP000606974">
    <property type="component" value="Unassembled WGS sequence"/>
</dbReference>
<reference evidence="2" key="1">
    <citation type="submission" date="2020-02" db="EMBL/GenBank/DDBJ databases">
        <authorList>
            <person name="Palmer J.M."/>
        </authorList>
    </citation>
    <scope>NUCLEOTIDE SEQUENCE</scope>
    <source>
        <strain evidence="2">EPUS1.4</strain>
        <tissue evidence="2">Thallus</tissue>
    </source>
</reference>